<keyword evidence="1" id="KW-0378">Hydrolase</keyword>
<dbReference type="PANTHER" id="PTHR42776">
    <property type="entry name" value="SERINE PEPTIDASE S9 FAMILY MEMBER"/>
    <property type="match status" value="1"/>
</dbReference>
<evidence type="ECO:0000256" key="1">
    <source>
        <dbReference type="ARBA" id="ARBA00022801"/>
    </source>
</evidence>
<dbReference type="SUPFAM" id="SSF53474">
    <property type="entry name" value="alpha/beta-Hydrolases"/>
    <property type="match status" value="1"/>
</dbReference>
<keyword evidence="2" id="KW-0720">Serine protease</keyword>
<dbReference type="SUPFAM" id="SSF82171">
    <property type="entry name" value="DPP6 N-terminal domain-like"/>
    <property type="match status" value="1"/>
</dbReference>
<evidence type="ECO:0000313" key="5">
    <source>
        <dbReference type="Proteomes" id="UP001595733"/>
    </source>
</evidence>
<evidence type="ECO:0000256" key="2">
    <source>
        <dbReference type="ARBA" id="ARBA00022825"/>
    </source>
</evidence>
<dbReference type="InterPro" id="IPR011659">
    <property type="entry name" value="WD40"/>
</dbReference>
<dbReference type="Pfam" id="PF00326">
    <property type="entry name" value="Peptidase_S9"/>
    <property type="match status" value="1"/>
</dbReference>
<dbReference type="InterPro" id="IPR029058">
    <property type="entry name" value="AB_hydrolase_fold"/>
</dbReference>
<dbReference type="Gene3D" id="3.40.50.1820">
    <property type="entry name" value="alpha/beta hydrolase"/>
    <property type="match status" value="1"/>
</dbReference>
<evidence type="ECO:0000313" key="4">
    <source>
        <dbReference type="EMBL" id="MFC4353580.1"/>
    </source>
</evidence>
<dbReference type="InterPro" id="IPR001375">
    <property type="entry name" value="Peptidase_S9_cat"/>
</dbReference>
<keyword evidence="2" id="KW-0645">Protease</keyword>
<accession>A0ABV8URL0</accession>
<dbReference type="Pfam" id="PF07676">
    <property type="entry name" value="PD40"/>
    <property type="match status" value="1"/>
</dbReference>
<protein>
    <submittedName>
        <fullName evidence="4">S9 family peptidase</fullName>
    </submittedName>
</protein>
<sequence length="658" mass="74698">MVKTKLTANDLFDIHSVTAPVISPDGQRVAYITTTIDEKKNTYFSKLWVTQSNGAQKSVAWTTGEERISNVTWSPSGNHLSFLSTRNEKNQLFVLSAHGGEAQKITSLPFGVQSYEWDPSETKLWFTATYHEEHGWEDEKKDDKKDDFPKPYIAGKMKYIQDGNGLVKQDRFNQIGTVNIDTKEVSKWSDTSFSQHLHTISPDGKKFVVSEHPKEDDDVFENTLYLVDVDSKERQELTQENGSYYGARFSPDGNYIGFIGSHRTYENATHADLYVYAMEQQAVQNLTESVDAPVGDYVVADIQQGASAPSLVWTEENHVYFQVSTHGDVRIYMTTLEGEMYPVTQEGEHVYGYDVSKDGKHLVLTVSSPVSPGEVYTQTVATGERTPLSAHNAEFLSTKNIYTPEPIIFEGPNGWEVHGWIIRPEEAKNKKVPLVTNIHGGPHAFYANTFFHEMQLLANKGYGVLYINPRGSHSYSQEFVDAVRGDYGGNDYLDIMAAVDYALETYDWIDKERLGVTGGSYGGFMTNWIVGHTDRFKAAVTQRSISNWISFYGVSDIGFYFTEWQIQGDMNDVEKLWDHSPLKYASQVNTPLLILHGENDLRCPIEQAQQLYITLKRMGKETEFVRFPQADHNLSRTGLPNLRIERLHQITGWFEQYL</sequence>
<evidence type="ECO:0000259" key="3">
    <source>
        <dbReference type="Pfam" id="PF00326"/>
    </source>
</evidence>
<organism evidence="4 5">
    <name type="scientific">Chryseomicrobium palamuruense</name>
    <dbReference type="NCBI Taxonomy" id="682973"/>
    <lineage>
        <taxon>Bacteria</taxon>
        <taxon>Bacillati</taxon>
        <taxon>Bacillota</taxon>
        <taxon>Bacilli</taxon>
        <taxon>Bacillales</taxon>
        <taxon>Caryophanaceae</taxon>
        <taxon>Chryseomicrobium</taxon>
    </lineage>
</organism>
<proteinExistence type="predicted"/>
<name>A0ABV8URL0_9BACL</name>
<dbReference type="Gene3D" id="2.120.10.30">
    <property type="entry name" value="TolB, C-terminal domain"/>
    <property type="match status" value="2"/>
</dbReference>
<dbReference type="EMBL" id="JBHSEF010000008">
    <property type="protein sequence ID" value="MFC4353580.1"/>
    <property type="molecule type" value="Genomic_DNA"/>
</dbReference>
<dbReference type="PANTHER" id="PTHR42776:SF27">
    <property type="entry name" value="DIPEPTIDYL PEPTIDASE FAMILY MEMBER 6"/>
    <property type="match status" value="1"/>
</dbReference>
<dbReference type="RefSeq" id="WP_378139107.1">
    <property type="nucleotide sequence ID" value="NZ_JBHSEF010000008.1"/>
</dbReference>
<comment type="caution">
    <text evidence="4">The sequence shown here is derived from an EMBL/GenBank/DDBJ whole genome shotgun (WGS) entry which is preliminary data.</text>
</comment>
<gene>
    <name evidence="4" type="ORF">ACFO0S_00705</name>
</gene>
<reference evidence="5" key="1">
    <citation type="journal article" date="2019" name="Int. J. Syst. Evol. Microbiol.">
        <title>The Global Catalogue of Microorganisms (GCM) 10K type strain sequencing project: providing services to taxonomists for standard genome sequencing and annotation.</title>
        <authorList>
            <consortium name="The Broad Institute Genomics Platform"/>
            <consortium name="The Broad Institute Genome Sequencing Center for Infectious Disease"/>
            <person name="Wu L."/>
            <person name="Ma J."/>
        </authorList>
    </citation>
    <scope>NUCLEOTIDE SEQUENCE [LARGE SCALE GENOMIC DNA]</scope>
    <source>
        <strain evidence="5">CCUG 50353</strain>
    </source>
</reference>
<feature type="domain" description="Peptidase S9 prolyl oligopeptidase catalytic" evidence="3">
    <location>
        <begin position="449"/>
        <end position="658"/>
    </location>
</feature>
<dbReference type="InterPro" id="IPR011042">
    <property type="entry name" value="6-blade_b-propeller_TolB-like"/>
</dbReference>
<dbReference type="Proteomes" id="UP001595733">
    <property type="component" value="Unassembled WGS sequence"/>
</dbReference>
<keyword evidence="5" id="KW-1185">Reference proteome</keyword>